<evidence type="ECO:0000313" key="2">
    <source>
        <dbReference type="Proteomes" id="UP000182725"/>
    </source>
</evidence>
<dbReference type="Proteomes" id="UP000182725">
    <property type="component" value="Unassembled WGS sequence"/>
</dbReference>
<evidence type="ECO:0000313" key="1">
    <source>
        <dbReference type="EMBL" id="SEF12124.1"/>
    </source>
</evidence>
<protein>
    <submittedName>
        <fullName evidence="1">Uncharacterized protein</fullName>
    </submittedName>
</protein>
<dbReference type="AlphaFoldDB" id="A0A1H5PET3"/>
<dbReference type="EMBL" id="FNTV01000002">
    <property type="protein sequence ID" value="SEF12124.1"/>
    <property type="molecule type" value="Genomic_DNA"/>
</dbReference>
<accession>A0A1H5PET3</accession>
<name>A0A1H5PET3_9MICC</name>
<sequence>MAHGKEGDKYALVREFEAAMDPEVLRELREQSGGMYYSGTANTDSTEIDLMALRVVLVGNVDLASKFLLHVDELSGSDSLRDALAYFHRISNFSNVPNMIKGTYKVPAGDLLHSVALDVLDDARATKSFTDRSDKASFERPLFEAWALAALAARADEHFIDRLADALTSESAPQRIRWLRASHKKFRAASD</sequence>
<gene>
    <name evidence="1" type="ORF">SAMN04489740_4188</name>
</gene>
<organism evidence="1 2">
    <name type="scientific">Arthrobacter alpinus</name>
    <dbReference type="NCBI Taxonomy" id="656366"/>
    <lineage>
        <taxon>Bacteria</taxon>
        <taxon>Bacillati</taxon>
        <taxon>Actinomycetota</taxon>
        <taxon>Actinomycetes</taxon>
        <taxon>Micrococcales</taxon>
        <taxon>Micrococcaceae</taxon>
        <taxon>Arthrobacter</taxon>
    </lineage>
</organism>
<proteinExistence type="predicted"/>
<reference evidence="1 2" key="1">
    <citation type="submission" date="2016-10" db="EMBL/GenBank/DDBJ databases">
        <authorList>
            <person name="de Groot N.N."/>
        </authorList>
    </citation>
    <scope>NUCLEOTIDE SEQUENCE [LARGE SCALE GENOMIC DNA]</scope>
    <source>
        <strain evidence="1 2">DSM 22274</strain>
    </source>
</reference>
<dbReference type="RefSeq" id="WP_074713624.1">
    <property type="nucleotide sequence ID" value="NZ_FNTV01000002.1"/>
</dbReference>